<feature type="non-terminal residue" evidence="2">
    <location>
        <position position="90"/>
    </location>
</feature>
<evidence type="ECO:0000313" key="2">
    <source>
        <dbReference type="EMBL" id="PMD21637.1"/>
    </source>
</evidence>
<gene>
    <name evidence="2" type="ORF">NA56DRAFT_748622</name>
</gene>
<accession>A0A2J6Q5S5</accession>
<dbReference type="STRING" id="1745343.A0A2J6Q5S5"/>
<dbReference type="Proteomes" id="UP000235672">
    <property type="component" value="Unassembled WGS sequence"/>
</dbReference>
<organism evidence="2 3">
    <name type="scientific">Hyaloscypha hepaticicola</name>
    <dbReference type="NCBI Taxonomy" id="2082293"/>
    <lineage>
        <taxon>Eukaryota</taxon>
        <taxon>Fungi</taxon>
        <taxon>Dikarya</taxon>
        <taxon>Ascomycota</taxon>
        <taxon>Pezizomycotina</taxon>
        <taxon>Leotiomycetes</taxon>
        <taxon>Helotiales</taxon>
        <taxon>Hyaloscyphaceae</taxon>
        <taxon>Hyaloscypha</taxon>
    </lineage>
</organism>
<name>A0A2J6Q5S5_9HELO</name>
<protein>
    <submittedName>
        <fullName evidence="2">Uncharacterized protein</fullName>
    </submittedName>
</protein>
<dbReference type="AlphaFoldDB" id="A0A2J6Q5S5"/>
<evidence type="ECO:0000313" key="3">
    <source>
        <dbReference type="Proteomes" id="UP000235672"/>
    </source>
</evidence>
<dbReference type="EMBL" id="KZ613480">
    <property type="protein sequence ID" value="PMD21637.1"/>
    <property type="molecule type" value="Genomic_DNA"/>
</dbReference>
<feature type="compositionally biased region" description="Low complexity" evidence="1">
    <location>
        <begin position="14"/>
        <end position="26"/>
    </location>
</feature>
<evidence type="ECO:0000256" key="1">
    <source>
        <dbReference type="SAM" id="MobiDB-lite"/>
    </source>
</evidence>
<sequence>MTSSNVDLASPEPSLRATRSTSATTSQPGRHRGRISTPNTWTNRMAFDFLAVPAMSSECERVWHQECLSNWQRRGAIQISRAFNAAVIDW</sequence>
<feature type="region of interest" description="Disordered" evidence="1">
    <location>
        <begin position="1"/>
        <end position="38"/>
    </location>
</feature>
<reference evidence="2 3" key="1">
    <citation type="submission" date="2016-05" db="EMBL/GenBank/DDBJ databases">
        <title>A degradative enzymes factory behind the ericoid mycorrhizal symbiosis.</title>
        <authorList>
            <consortium name="DOE Joint Genome Institute"/>
            <person name="Martino E."/>
            <person name="Morin E."/>
            <person name="Grelet G."/>
            <person name="Kuo A."/>
            <person name="Kohler A."/>
            <person name="Daghino S."/>
            <person name="Barry K."/>
            <person name="Choi C."/>
            <person name="Cichocki N."/>
            <person name="Clum A."/>
            <person name="Copeland A."/>
            <person name="Hainaut M."/>
            <person name="Haridas S."/>
            <person name="Labutti K."/>
            <person name="Lindquist E."/>
            <person name="Lipzen A."/>
            <person name="Khouja H.-R."/>
            <person name="Murat C."/>
            <person name="Ohm R."/>
            <person name="Olson A."/>
            <person name="Spatafora J."/>
            <person name="Veneault-Fourrey C."/>
            <person name="Henrissat B."/>
            <person name="Grigoriev I."/>
            <person name="Martin F."/>
            <person name="Perotto S."/>
        </authorList>
    </citation>
    <scope>NUCLEOTIDE SEQUENCE [LARGE SCALE GENOMIC DNA]</scope>
    <source>
        <strain evidence="2 3">UAMH 7357</strain>
    </source>
</reference>
<proteinExistence type="predicted"/>
<keyword evidence="3" id="KW-1185">Reference proteome</keyword>